<dbReference type="AlphaFoldDB" id="A0A090L7C8"/>
<protein>
    <submittedName>
        <fullName evidence="2 4">Uncharacterized protein</fullName>
    </submittedName>
</protein>
<organism evidence="2">
    <name type="scientific">Strongyloides ratti</name>
    <name type="common">Parasitic roundworm</name>
    <dbReference type="NCBI Taxonomy" id="34506"/>
    <lineage>
        <taxon>Eukaryota</taxon>
        <taxon>Metazoa</taxon>
        <taxon>Ecdysozoa</taxon>
        <taxon>Nematoda</taxon>
        <taxon>Chromadorea</taxon>
        <taxon>Rhabditida</taxon>
        <taxon>Tylenchina</taxon>
        <taxon>Panagrolaimomorpha</taxon>
        <taxon>Strongyloidoidea</taxon>
        <taxon>Strongyloididae</taxon>
        <taxon>Strongyloides</taxon>
    </lineage>
</organism>
<proteinExistence type="predicted"/>
<dbReference type="GeneID" id="36376403"/>
<dbReference type="WormBase" id="SRAE_1000229400">
    <property type="protein sequence ID" value="SRP11902"/>
    <property type="gene ID" value="WBGene00258908"/>
</dbReference>
<evidence type="ECO:0000313" key="4">
    <source>
        <dbReference type="WBParaSite" id="SRAE_1000229400.1"/>
    </source>
</evidence>
<name>A0A090L7C8_STRRB</name>
<evidence type="ECO:0000313" key="2">
    <source>
        <dbReference type="EMBL" id="CEF64038.1"/>
    </source>
</evidence>
<keyword evidence="3" id="KW-1185">Reference proteome</keyword>
<dbReference type="CTD" id="36376403"/>
<sequence>MLENSQKSNISPVNFEISTPPSNENKVDSFSSKLSNLEEKNNFGRLKNDCKEINFLFKFNQQMVEKSINNKSEEKMITNYFSTFDPLKEIDEVSLYSDDYFEPAKKRPPISKYEIIPGRRVIMACIPENIYY</sequence>
<evidence type="ECO:0000313" key="3">
    <source>
        <dbReference type="Proteomes" id="UP000035682"/>
    </source>
</evidence>
<feature type="region of interest" description="Disordered" evidence="1">
    <location>
        <begin position="1"/>
        <end position="30"/>
    </location>
</feature>
<evidence type="ECO:0000256" key="1">
    <source>
        <dbReference type="SAM" id="MobiDB-lite"/>
    </source>
</evidence>
<reference evidence="2 3" key="1">
    <citation type="submission" date="2014-09" db="EMBL/GenBank/DDBJ databases">
        <authorList>
            <person name="Martin A.A."/>
        </authorList>
    </citation>
    <scope>NUCLEOTIDE SEQUENCE</scope>
    <source>
        <strain evidence="3">ED321</strain>
        <strain evidence="2">ED321 Heterogonic</strain>
    </source>
</reference>
<dbReference type="WBParaSite" id="SRAE_1000229400.1">
    <property type="protein sequence ID" value="SRAE_1000229400.1"/>
    <property type="gene ID" value="WBGene00258908"/>
</dbReference>
<evidence type="ECO:0000313" key="5">
    <source>
        <dbReference type="WormBase" id="SRAE_1000229400"/>
    </source>
</evidence>
<gene>
    <name evidence="2 4 5" type="ORF">SRAE_1000229400</name>
</gene>
<dbReference type="Proteomes" id="UP000035682">
    <property type="component" value="Unplaced"/>
</dbReference>
<reference evidence="4" key="2">
    <citation type="submission" date="2020-12" db="UniProtKB">
        <authorList>
            <consortium name="WormBaseParasite"/>
        </authorList>
    </citation>
    <scope>IDENTIFICATION</scope>
</reference>
<dbReference type="RefSeq" id="XP_024503239.1">
    <property type="nucleotide sequence ID" value="XM_024649353.1"/>
</dbReference>
<dbReference type="EMBL" id="LN609528">
    <property type="protein sequence ID" value="CEF64038.1"/>
    <property type="molecule type" value="Genomic_DNA"/>
</dbReference>
<accession>A0A090L7C8</accession>